<keyword evidence="1" id="KW-1133">Transmembrane helix</keyword>
<protein>
    <submittedName>
        <fullName evidence="2">Uncharacterized protein</fullName>
    </submittedName>
</protein>
<keyword evidence="1" id="KW-0472">Membrane</keyword>
<dbReference type="RefSeq" id="WP_271174534.1">
    <property type="nucleotide sequence ID" value="NZ_BSEJ01000018.1"/>
</dbReference>
<dbReference type="AlphaFoldDB" id="A0A9W6H5R1"/>
<keyword evidence="3" id="KW-1185">Reference proteome</keyword>
<comment type="caution">
    <text evidence="2">The sequence shown here is derived from an EMBL/GenBank/DDBJ whole genome shotgun (WGS) entry which is preliminary data.</text>
</comment>
<keyword evidence="1" id="KW-0812">Transmembrane</keyword>
<proteinExistence type="predicted"/>
<dbReference type="EMBL" id="BSEJ01000018">
    <property type="protein sequence ID" value="GLJ62856.1"/>
    <property type="molecule type" value="Genomic_DNA"/>
</dbReference>
<reference evidence="2" key="2">
    <citation type="submission" date="2023-01" db="EMBL/GenBank/DDBJ databases">
        <authorList>
            <person name="Sun Q."/>
            <person name="Evtushenko L."/>
        </authorList>
    </citation>
    <scope>NUCLEOTIDE SEQUENCE</scope>
    <source>
        <strain evidence="2">VKM Ac-1020</strain>
    </source>
</reference>
<organism evidence="2 3">
    <name type="scientific">Microbacterium barkeri</name>
    <dbReference type="NCBI Taxonomy" id="33917"/>
    <lineage>
        <taxon>Bacteria</taxon>
        <taxon>Bacillati</taxon>
        <taxon>Actinomycetota</taxon>
        <taxon>Actinomycetes</taxon>
        <taxon>Micrococcales</taxon>
        <taxon>Microbacteriaceae</taxon>
        <taxon>Microbacterium</taxon>
    </lineage>
</organism>
<evidence type="ECO:0000313" key="2">
    <source>
        <dbReference type="EMBL" id="GLJ62856.1"/>
    </source>
</evidence>
<feature type="transmembrane region" description="Helical" evidence="1">
    <location>
        <begin position="24"/>
        <end position="43"/>
    </location>
</feature>
<sequence length="50" mass="5266">MFIVALVLFLGGLALFGVAFMVPAFQALVFAAGILLVCLAMALPMHTKAR</sequence>
<name>A0A9W6H5R1_9MICO</name>
<accession>A0A9W6H5R1</accession>
<gene>
    <name evidence="2" type="ORF">GCM10017576_29870</name>
</gene>
<evidence type="ECO:0000256" key="1">
    <source>
        <dbReference type="SAM" id="Phobius"/>
    </source>
</evidence>
<reference evidence="2" key="1">
    <citation type="journal article" date="2014" name="Int. J. Syst. Evol. Microbiol.">
        <title>Complete genome sequence of Corynebacterium casei LMG S-19264T (=DSM 44701T), isolated from a smear-ripened cheese.</title>
        <authorList>
            <consortium name="US DOE Joint Genome Institute (JGI-PGF)"/>
            <person name="Walter F."/>
            <person name="Albersmeier A."/>
            <person name="Kalinowski J."/>
            <person name="Ruckert C."/>
        </authorList>
    </citation>
    <scope>NUCLEOTIDE SEQUENCE</scope>
    <source>
        <strain evidence="2">VKM Ac-1020</strain>
    </source>
</reference>
<dbReference type="Proteomes" id="UP001142462">
    <property type="component" value="Unassembled WGS sequence"/>
</dbReference>
<evidence type="ECO:0000313" key="3">
    <source>
        <dbReference type="Proteomes" id="UP001142462"/>
    </source>
</evidence>